<comment type="caution">
    <text evidence="1">The sequence shown here is derived from an EMBL/GenBank/DDBJ whole genome shotgun (WGS) entry which is preliminary data.</text>
</comment>
<gene>
    <name evidence="1" type="ORF">I551_3908</name>
</gene>
<accession>A0ABP3AE31</accession>
<evidence type="ECO:0000313" key="1">
    <source>
        <dbReference type="EMBL" id="EUA89588.1"/>
    </source>
</evidence>
<proteinExistence type="predicted"/>
<name>A0ABP3AE31_MYCUL</name>
<organism evidence="1 2">
    <name type="scientific">Mycobacterium ulcerans str. Harvey</name>
    <dbReference type="NCBI Taxonomy" id="1299332"/>
    <lineage>
        <taxon>Bacteria</taxon>
        <taxon>Bacillati</taxon>
        <taxon>Actinomycetota</taxon>
        <taxon>Actinomycetes</taxon>
        <taxon>Mycobacteriales</taxon>
        <taxon>Mycobacteriaceae</taxon>
        <taxon>Mycobacterium</taxon>
        <taxon>Mycobacterium ulcerans group</taxon>
    </lineage>
</organism>
<dbReference type="EMBL" id="JAOL01000120">
    <property type="protein sequence ID" value="EUA89588.1"/>
    <property type="molecule type" value="Genomic_DNA"/>
</dbReference>
<keyword evidence="2" id="KW-1185">Reference proteome</keyword>
<sequence length="56" mass="5965">MQQRQQRGALVGIAADDLLGFDLQPCQRIRRVGLRAPSTVNWLGSSGGGPSRTNTG</sequence>
<protein>
    <submittedName>
        <fullName evidence="1">Uncharacterized protein</fullName>
    </submittedName>
</protein>
<dbReference type="Proteomes" id="UP000020681">
    <property type="component" value="Unassembled WGS sequence"/>
</dbReference>
<reference evidence="1 2" key="1">
    <citation type="submission" date="2014-01" db="EMBL/GenBank/DDBJ databases">
        <authorList>
            <person name="Dobos K."/>
            <person name="Lenaerts A."/>
            <person name="Ordway D."/>
            <person name="DeGroote M.A."/>
            <person name="Parker T."/>
            <person name="Sizemore C."/>
            <person name="Tallon L.J."/>
            <person name="Sadzewicz L.K."/>
            <person name="Sengamalay N."/>
            <person name="Fraser C.M."/>
            <person name="Hine E."/>
            <person name="Shefchek K.A."/>
            <person name="Das S.P."/>
            <person name="Tettelin H."/>
        </authorList>
    </citation>
    <scope>NUCLEOTIDE SEQUENCE [LARGE SCALE GENOMIC DNA]</scope>
    <source>
        <strain evidence="1 2">Harvey</strain>
    </source>
</reference>
<evidence type="ECO:0000313" key="2">
    <source>
        <dbReference type="Proteomes" id="UP000020681"/>
    </source>
</evidence>